<feature type="compositionally biased region" description="Basic and acidic residues" evidence="1">
    <location>
        <begin position="214"/>
        <end position="225"/>
    </location>
</feature>
<comment type="caution">
    <text evidence="2">The sequence shown here is derived from an EMBL/GenBank/DDBJ whole genome shotgun (WGS) entry which is preliminary data.</text>
</comment>
<dbReference type="EMBL" id="JAWXYG010000013">
    <property type="protein sequence ID" value="KAK4255297.1"/>
    <property type="molecule type" value="Genomic_DNA"/>
</dbReference>
<dbReference type="InterPro" id="IPR039884">
    <property type="entry name" value="R3HC1/R3HCL"/>
</dbReference>
<evidence type="ECO:0000256" key="1">
    <source>
        <dbReference type="SAM" id="MobiDB-lite"/>
    </source>
</evidence>
<gene>
    <name evidence="2" type="ORF">QN277_008312</name>
</gene>
<evidence type="ECO:0008006" key="4">
    <source>
        <dbReference type="Google" id="ProtNLM"/>
    </source>
</evidence>
<feature type="compositionally biased region" description="Basic and acidic residues" evidence="1">
    <location>
        <begin position="121"/>
        <end position="130"/>
    </location>
</feature>
<dbReference type="PANTHER" id="PTHR21678:SF0">
    <property type="entry name" value="C3H1-TYPE DOMAIN-CONTAINING PROTEIN"/>
    <property type="match status" value="1"/>
</dbReference>
<evidence type="ECO:0000313" key="2">
    <source>
        <dbReference type="EMBL" id="KAK4255297.1"/>
    </source>
</evidence>
<keyword evidence="3" id="KW-1185">Reference proteome</keyword>
<feature type="region of interest" description="Disordered" evidence="1">
    <location>
        <begin position="114"/>
        <end position="148"/>
    </location>
</feature>
<evidence type="ECO:0000313" key="3">
    <source>
        <dbReference type="Proteomes" id="UP001293593"/>
    </source>
</evidence>
<dbReference type="Gene3D" id="3.30.70.330">
    <property type="match status" value="1"/>
</dbReference>
<dbReference type="InterPro" id="IPR012677">
    <property type="entry name" value="Nucleotide-bd_a/b_plait_sf"/>
</dbReference>
<feature type="region of interest" description="Disordered" evidence="1">
    <location>
        <begin position="208"/>
        <end position="228"/>
    </location>
</feature>
<sequence length="374" mass="41352">MEKERLPENWSEAVEDLVAKGDTESAISFLESLFPNLETLSSFHQSSQLQLASLLTDLAKLYSSKGLSLKADELESRATVLKNRATRSHISAAAKTAEGSKNGFSSNNVASSSFDSLNGGSDHETIEKPAEVPAKTTTGNGSSDDDWEAIADRSSDELLSVSEQCLSGISDLKFENTKSQVPKRRGRGTFSYEKRELYSDQLLDNPVSDAEDEETHHHPEDKRDMGTSNYGTRHVLVLADFLPSTTAMDLEKLFGDFKDRGLVIRWVNDTAALAVFRTPSIALEALNRIRCPFTVRILDEEDALLSSIKARDLEPPRQRPKTSAQAAQRLIAQGMGVKLSSTAFGSQELKKQEDARKNRIVTRQKLRDEAWGDD</sequence>
<dbReference type="Proteomes" id="UP001293593">
    <property type="component" value="Unassembled WGS sequence"/>
</dbReference>
<dbReference type="PANTHER" id="PTHR21678">
    <property type="entry name" value="GROWTH INHIBITION AND DIFFERENTIATION RELATED PROTEIN 88"/>
    <property type="match status" value="1"/>
</dbReference>
<name>A0AAE1IQA5_9FABA</name>
<accession>A0AAE1IQA5</accession>
<dbReference type="AlphaFoldDB" id="A0AAE1IQA5"/>
<proteinExistence type="predicted"/>
<protein>
    <recommendedName>
        <fullName evidence="4">Coiled-coil domain-containing protein R3HCC1L</fullName>
    </recommendedName>
</protein>
<organism evidence="2 3">
    <name type="scientific">Acacia crassicarpa</name>
    <name type="common">northern wattle</name>
    <dbReference type="NCBI Taxonomy" id="499986"/>
    <lineage>
        <taxon>Eukaryota</taxon>
        <taxon>Viridiplantae</taxon>
        <taxon>Streptophyta</taxon>
        <taxon>Embryophyta</taxon>
        <taxon>Tracheophyta</taxon>
        <taxon>Spermatophyta</taxon>
        <taxon>Magnoliopsida</taxon>
        <taxon>eudicotyledons</taxon>
        <taxon>Gunneridae</taxon>
        <taxon>Pentapetalae</taxon>
        <taxon>rosids</taxon>
        <taxon>fabids</taxon>
        <taxon>Fabales</taxon>
        <taxon>Fabaceae</taxon>
        <taxon>Caesalpinioideae</taxon>
        <taxon>mimosoid clade</taxon>
        <taxon>Acacieae</taxon>
        <taxon>Acacia</taxon>
    </lineage>
</organism>
<reference evidence="2" key="1">
    <citation type="submission" date="2023-10" db="EMBL/GenBank/DDBJ databases">
        <title>Chromosome-level genome of the transformable northern wattle, Acacia crassicarpa.</title>
        <authorList>
            <person name="Massaro I."/>
            <person name="Sinha N.R."/>
            <person name="Poethig S."/>
            <person name="Leichty A.R."/>
        </authorList>
    </citation>
    <scope>NUCLEOTIDE SEQUENCE</scope>
    <source>
        <strain evidence="2">Acra3RX</strain>
        <tissue evidence="2">Leaf</tissue>
    </source>
</reference>